<evidence type="ECO:0000313" key="3">
    <source>
        <dbReference type="EMBL" id="TQE43553.1"/>
    </source>
</evidence>
<dbReference type="GO" id="GO:1902604">
    <property type="term" value="P:p-aminobenzoyl-glutamate transmembrane transport"/>
    <property type="evidence" value="ECO:0007669"/>
    <property type="project" value="InterPro"/>
</dbReference>
<feature type="transmembrane region" description="Helical" evidence="1">
    <location>
        <begin position="67"/>
        <end position="86"/>
    </location>
</feature>
<protein>
    <submittedName>
        <fullName evidence="3">AbgT family transporter</fullName>
    </submittedName>
</protein>
<feature type="transmembrane region" description="Helical" evidence="1">
    <location>
        <begin position="418"/>
        <end position="437"/>
    </location>
</feature>
<dbReference type="STRING" id="1686286.GCA_900092335_02589"/>
<keyword evidence="1" id="KW-1133">Transmembrane helix</keyword>
<evidence type="ECO:0000313" key="4">
    <source>
        <dbReference type="Proteomes" id="UP000318080"/>
    </source>
</evidence>
<feature type="transmembrane region" description="Helical" evidence="1">
    <location>
        <begin position="198"/>
        <end position="216"/>
    </location>
</feature>
<dbReference type="RefSeq" id="WP_141628817.1">
    <property type="nucleotide sequence ID" value="NZ_VHIR01000007.1"/>
</dbReference>
<dbReference type="Pfam" id="PF03806">
    <property type="entry name" value="ABG_transport"/>
    <property type="match status" value="1"/>
</dbReference>
<evidence type="ECO:0000256" key="1">
    <source>
        <dbReference type="SAM" id="Phobius"/>
    </source>
</evidence>
<feature type="transmembrane region" description="Helical" evidence="1">
    <location>
        <begin position="346"/>
        <end position="368"/>
    </location>
</feature>
<dbReference type="EMBL" id="VHIR01000007">
    <property type="protein sequence ID" value="TQE43553.1"/>
    <property type="molecule type" value="Genomic_DNA"/>
</dbReference>
<feature type="transmembrane region" description="Helical" evidence="1">
    <location>
        <begin position="473"/>
        <end position="498"/>
    </location>
</feature>
<proteinExistence type="predicted"/>
<feature type="transmembrane region" description="Helical" evidence="1">
    <location>
        <begin position="443"/>
        <end position="461"/>
    </location>
</feature>
<dbReference type="Proteomes" id="UP000318080">
    <property type="component" value="Unassembled WGS sequence"/>
</dbReference>
<reference evidence="3 4" key="1">
    <citation type="submission" date="2019-06" db="EMBL/GenBank/DDBJ databases">
        <title>Draft genome of C. phoceense Strain 272.</title>
        <authorList>
            <person name="Pacheco L.G.C."/>
            <person name="Barberis C.M."/>
            <person name="Almuzara M.N."/>
            <person name="Traglia G.M."/>
            <person name="Santos C.S."/>
            <person name="Rocha D.J.P.G."/>
            <person name="Aguiar E.R.G.R."/>
            <person name="Vay C.A."/>
        </authorList>
    </citation>
    <scope>NUCLEOTIDE SEQUENCE [LARGE SCALE GENOMIC DNA]</scope>
    <source>
        <strain evidence="3 4">272</strain>
    </source>
</reference>
<feature type="transmembrane region" description="Helical" evidence="1">
    <location>
        <begin position="12"/>
        <end position="31"/>
    </location>
</feature>
<name>A0A540R735_9CORY</name>
<dbReference type="GO" id="GO:0015558">
    <property type="term" value="F:secondary active p-aminobenzoyl-glutamate transmembrane transporter activity"/>
    <property type="evidence" value="ECO:0007669"/>
    <property type="project" value="InterPro"/>
</dbReference>
<dbReference type="AlphaFoldDB" id="A0A540R735"/>
<dbReference type="PANTHER" id="PTHR30282:SF0">
    <property type="entry name" value="P-AMINOBENZOYL-GLUTAMATE TRANSPORT PROTEIN"/>
    <property type="match status" value="1"/>
</dbReference>
<dbReference type="InterPro" id="IPR004697">
    <property type="entry name" value="AbgT"/>
</dbReference>
<dbReference type="InterPro" id="IPR001763">
    <property type="entry name" value="Rhodanese-like_dom"/>
</dbReference>
<keyword evidence="1" id="KW-0812">Transmembrane</keyword>
<keyword evidence="1" id="KW-0472">Membrane</keyword>
<gene>
    <name evidence="3" type="ORF">EJK80_05970</name>
</gene>
<evidence type="ECO:0000259" key="2">
    <source>
        <dbReference type="PROSITE" id="PS50206"/>
    </source>
</evidence>
<feature type="transmembrane region" description="Helical" evidence="1">
    <location>
        <begin position="265"/>
        <end position="285"/>
    </location>
</feature>
<dbReference type="PROSITE" id="PS50206">
    <property type="entry name" value="RHODANESE_3"/>
    <property type="match status" value="1"/>
</dbReference>
<feature type="domain" description="Rhodanese" evidence="2">
    <location>
        <begin position="132"/>
        <end position="165"/>
    </location>
</feature>
<comment type="caution">
    <text evidence="3">The sequence shown here is derived from an EMBL/GenBank/DDBJ whole genome shotgun (WGS) entry which is preliminary data.</text>
</comment>
<dbReference type="PANTHER" id="PTHR30282">
    <property type="entry name" value="P-AMINOBENZOYL GLUTAMATE TRANSPORTER"/>
    <property type="match status" value="1"/>
</dbReference>
<feature type="transmembrane region" description="Helical" evidence="1">
    <location>
        <begin position="305"/>
        <end position="325"/>
    </location>
</feature>
<accession>A0A540R735</accession>
<sequence>MEAVGNKLPEPFTIFLILYVITAVASSILAWNGTKVMVPGSDEELAIKGLFTGEGMAWFTTTLGENYIGFPPLLTVLPILLAVGVAERSGMLSALIRKLFGSAHPTLLPYAVGVIGVTASVMADAAFVVVPPLAAMIFKAAGRHPVAGLIGGFAAVGAGYSTALVPTSLDALFAGITNAVMQTLPNFQFADVNAVSNYFFNITSSIVLGIVAGFIIDKVIEKRMWQQEDPTEEHINLEEAAKRGDRDENGEELSAELSKKEMRGLIFSVLAAVIVTAVILFAALIPDSPWRNETGGYLPKSPLLSSIVFIVFLYFLVMGIVYGRIVGTVKNVKDVVDMMIGSLKDMLSFLVLAFILSQFVALFAWTGIGTFTAVHGAAFLESIGLTGFPAVLAFIVLASLLNLLIISGSSMWTLMASVFVPMFALLGYEPAFIQAAFRVGDSATQIITPLNPYMIVMLGLLQRYEPKAGLGTLMSRLIPFVIPFFTAWVILLAIWFYADLPLGPGNGIMIEG</sequence>
<keyword evidence="4" id="KW-1185">Reference proteome</keyword>
<feature type="transmembrane region" description="Helical" evidence="1">
    <location>
        <begin position="388"/>
        <end position="406"/>
    </location>
</feature>
<organism evidence="3 4">
    <name type="scientific">Corynebacterium phoceense</name>
    <dbReference type="NCBI Taxonomy" id="1686286"/>
    <lineage>
        <taxon>Bacteria</taxon>
        <taxon>Bacillati</taxon>
        <taxon>Actinomycetota</taxon>
        <taxon>Actinomycetes</taxon>
        <taxon>Mycobacteriales</taxon>
        <taxon>Corynebacteriaceae</taxon>
        <taxon>Corynebacterium</taxon>
    </lineage>
</organism>
<feature type="transmembrane region" description="Helical" evidence="1">
    <location>
        <begin position="107"/>
        <end position="130"/>
    </location>
</feature>